<protein>
    <submittedName>
        <fullName evidence="1">Uncharacterized protein</fullName>
    </submittedName>
</protein>
<dbReference type="EMBL" id="AP019782">
    <property type="protein sequence ID" value="BBL70428.1"/>
    <property type="molecule type" value="Genomic_DNA"/>
</dbReference>
<reference evidence="1" key="1">
    <citation type="submission" date="2019-06" db="EMBL/GenBank/DDBJ databases">
        <title>Complete genome sequence of Methylogaea oryzae strain JCM16910.</title>
        <authorList>
            <person name="Asakawa S."/>
        </authorList>
    </citation>
    <scope>NUCLEOTIDE SEQUENCE</scope>
    <source>
        <strain evidence="1">E10</strain>
    </source>
</reference>
<evidence type="ECO:0000313" key="1">
    <source>
        <dbReference type="EMBL" id="BBL70428.1"/>
    </source>
</evidence>
<dbReference type="KEGG" id="moz:MoryE10_10340"/>
<name>A0A8D4VM74_9GAMM</name>
<proteinExistence type="predicted"/>
<keyword evidence="2" id="KW-1185">Reference proteome</keyword>
<accession>A0A8D4VM74</accession>
<dbReference type="AlphaFoldDB" id="A0A8D4VM74"/>
<sequence length="386" mass="41444">MKILDSKNNRSVFPVLRRIYGWSCLLTVALLSYTAVYADLALAQSSVPVVAQIPTGSSPTPPPSSKVTCTTGPDSAISPTCPVIEYEGVKFWPFSYVDNRYSLNVAGYDAANRLVSQQEVPGTRYVWKVTVDTAAQTVTFFGQSNTTATLPWSKLTPPPVVTAVPVANSPTPPAGSKVSCMTGPNSPTPDGISQTCPVIEYQGLKIWPFSYVDNRYSINVAGYDAANKLVSQQELTGTRYIWKVTVDTTAQTVTFFGQSNTTATIPWSKLVPPVVASIPTQNSPAPPAGSKVACMTGPNSPSPDGISQTCPVVQYKGLNFWPFSYVDNRGAINVVGYDAANKLVSQQELAGTRYIWKVTVDANAQTVTFFGQSNGTVTIPWSKLSP</sequence>
<dbReference type="RefSeq" id="WP_221048422.1">
    <property type="nucleotide sequence ID" value="NZ_AP019782.1"/>
</dbReference>
<evidence type="ECO:0000313" key="2">
    <source>
        <dbReference type="Proteomes" id="UP000824988"/>
    </source>
</evidence>
<gene>
    <name evidence="1" type="ORF">MoryE10_10340</name>
</gene>
<dbReference type="Proteomes" id="UP000824988">
    <property type="component" value="Chromosome"/>
</dbReference>
<organism evidence="1 2">
    <name type="scientific">Methylogaea oryzae</name>
    <dbReference type="NCBI Taxonomy" id="1295382"/>
    <lineage>
        <taxon>Bacteria</taxon>
        <taxon>Pseudomonadati</taxon>
        <taxon>Pseudomonadota</taxon>
        <taxon>Gammaproteobacteria</taxon>
        <taxon>Methylococcales</taxon>
        <taxon>Methylococcaceae</taxon>
        <taxon>Methylogaea</taxon>
    </lineage>
</organism>